<name>A0A820SB45_9BILA</name>
<dbReference type="InterPro" id="IPR015915">
    <property type="entry name" value="Kelch-typ_b-propeller"/>
</dbReference>
<dbReference type="InterPro" id="IPR037293">
    <property type="entry name" value="Gal_Oxidase_central_sf"/>
</dbReference>
<keyword evidence="1" id="KW-0880">Kelch repeat</keyword>
<protein>
    <submittedName>
        <fullName evidence="3">Uncharacterized protein</fullName>
    </submittedName>
</protein>
<sequence>WFYTDDMNGARADHTASVLINGKVLVTGGTNGTVLNSTELYDPLTGTWSVSGNMNKARFHHTASVLTNGKVLVTGGDTGTATNLHSVKSCVSLK</sequence>
<reference evidence="3" key="1">
    <citation type="submission" date="2021-02" db="EMBL/GenBank/DDBJ databases">
        <authorList>
            <person name="Nowell W R."/>
        </authorList>
    </citation>
    <scope>NUCLEOTIDE SEQUENCE</scope>
</reference>
<evidence type="ECO:0000313" key="4">
    <source>
        <dbReference type="Proteomes" id="UP000663868"/>
    </source>
</evidence>
<evidence type="ECO:0000313" key="3">
    <source>
        <dbReference type="EMBL" id="CAF4447042.1"/>
    </source>
</evidence>
<dbReference type="Gene3D" id="2.130.10.80">
    <property type="entry name" value="Galactose oxidase/kelch, beta-propeller"/>
    <property type="match status" value="1"/>
</dbReference>
<accession>A0A820SB45</accession>
<dbReference type="AlphaFoldDB" id="A0A820SB45"/>
<dbReference type="EMBL" id="CAJOBB010030934">
    <property type="protein sequence ID" value="CAF4447042.1"/>
    <property type="molecule type" value="Genomic_DNA"/>
</dbReference>
<dbReference type="PANTHER" id="PTHR46344:SF27">
    <property type="entry name" value="KELCH REPEAT SUPERFAMILY PROTEIN"/>
    <property type="match status" value="1"/>
</dbReference>
<evidence type="ECO:0000256" key="1">
    <source>
        <dbReference type="ARBA" id="ARBA00022441"/>
    </source>
</evidence>
<dbReference type="Pfam" id="PF01344">
    <property type="entry name" value="Kelch_1"/>
    <property type="match status" value="1"/>
</dbReference>
<dbReference type="SMART" id="SM00612">
    <property type="entry name" value="Kelch"/>
    <property type="match status" value="1"/>
</dbReference>
<organism evidence="3 4">
    <name type="scientific">Adineta steineri</name>
    <dbReference type="NCBI Taxonomy" id="433720"/>
    <lineage>
        <taxon>Eukaryota</taxon>
        <taxon>Metazoa</taxon>
        <taxon>Spiralia</taxon>
        <taxon>Gnathifera</taxon>
        <taxon>Rotifera</taxon>
        <taxon>Eurotatoria</taxon>
        <taxon>Bdelloidea</taxon>
        <taxon>Adinetida</taxon>
        <taxon>Adinetidae</taxon>
        <taxon>Adineta</taxon>
    </lineage>
</organism>
<evidence type="ECO:0000256" key="2">
    <source>
        <dbReference type="ARBA" id="ARBA00022737"/>
    </source>
</evidence>
<gene>
    <name evidence="3" type="ORF">KXQ929_LOCUS53726</name>
</gene>
<feature type="non-terminal residue" evidence="3">
    <location>
        <position position="1"/>
    </location>
</feature>
<proteinExistence type="predicted"/>
<keyword evidence="2" id="KW-0677">Repeat</keyword>
<dbReference type="InterPro" id="IPR006652">
    <property type="entry name" value="Kelch_1"/>
</dbReference>
<dbReference type="SUPFAM" id="SSF117281">
    <property type="entry name" value="Kelch motif"/>
    <property type="match status" value="1"/>
</dbReference>
<comment type="caution">
    <text evidence="3">The sequence shown here is derived from an EMBL/GenBank/DDBJ whole genome shotgun (WGS) entry which is preliminary data.</text>
</comment>
<dbReference type="Proteomes" id="UP000663868">
    <property type="component" value="Unassembled WGS sequence"/>
</dbReference>
<dbReference type="PANTHER" id="PTHR46344">
    <property type="entry name" value="OS02G0202900 PROTEIN"/>
    <property type="match status" value="1"/>
</dbReference>
<feature type="non-terminal residue" evidence="3">
    <location>
        <position position="94"/>
    </location>
</feature>